<proteinExistence type="predicted"/>
<name>A0A371D4S1_9APHY</name>
<evidence type="ECO:0000256" key="1">
    <source>
        <dbReference type="SAM" id="MobiDB-lite"/>
    </source>
</evidence>
<reference evidence="2 3" key="1">
    <citation type="journal article" date="2018" name="Biotechnol. Biofuels">
        <title>Integrative visual omics of the white-rot fungus Polyporus brumalis exposes the biotechnological potential of its oxidative enzymes for delignifying raw plant biomass.</title>
        <authorList>
            <person name="Miyauchi S."/>
            <person name="Rancon A."/>
            <person name="Drula E."/>
            <person name="Hage H."/>
            <person name="Chaduli D."/>
            <person name="Favel A."/>
            <person name="Grisel S."/>
            <person name="Henrissat B."/>
            <person name="Herpoel-Gimbert I."/>
            <person name="Ruiz-Duenas F.J."/>
            <person name="Chevret D."/>
            <person name="Hainaut M."/>
            <person name="Lin J."/>
            <person name="Wang M."/>
            <person name="Pangilinan J."/>
            <person name="Lipzen A."/>
            <person name="Lesage-Meessen L."/>
            <person name="Navarro D."/>
            <person name="Riley R."/>
            <person name="Grigoriev I.V."/>
            <person name="Zhou S."/>
            <person name="Raouche S."/>
            <person name="Rosso M.N."/>
        </authorList>
    </citation>
    <scope>NUCLEOTIDE SEQUENCE [LARGE SCALE GENOMIC DNA]</scope>
    <source>
        <strain evidence="2 3">BRFM 1820</strain>
    </source>
</reference>
<feature type="compositionally biased region" description="Basic residues" evidence="1">
    <location>
        <begin position="1"/>
        <end position="13"/>
    </location>
</feature>
<feature type="compositionally biased region" description="Polar residues" evidence="1">
    <location>
        <begin position="47"/>
        <end position="63"/>
    </location>
</feature>
<dbReference type="OrthoDB" id="10672962at2759"/>
<evidence type="ECO:0000313" key="3">
    <source>
        <dbReference type="Proteomes" id="UP000256964"/>
    </source>
</evidence>
<dbReference type="AlphaFoldDB" id="A0A371D4S1"/>
<dbReference type="Proteomes" id="UP000256964">
    <property type="component" value="Unassembled WGS sequence"/>
</dbReference>
<organism evidence="2 3">
    <name type="scientific">Lentinus brumalis</name>
    <dbReference type="NCBI Taxonomy" id="2498619"/>
    <lineage>
        <taxon>Eukaryota</taxon>
        <taxon>Fungi</taxon>
        <taxon>Dikarya</taxon>
        <taxon>Basidiomycota</taxon>
        <taxon>Agaricomycotina</taxon>
        <taxon>Agaricomycetes</taxon>
        <taxon>Polyporales</taxon>
        <taxon>Polyporaceae</taxon>
        <taxon>Lentinus</taxon>
    </lineage>
</organism>
<keyword evidence="3" id="KW-1185">Reference proteome</keyword>
<protein>
    <submittedName>
        <fullName evidence="2">Uncharacterized protein</fullName>
    </submittedName>
</protein>
<accession>A0A371D4S1</accession>
<sequence length="210" mass="22117">MSKGGRKSKKARGRQIGLSAPAGAPITPSPEPQAGDKLADAGRETIQAATLIQDSAHASSFSNGGLGRPSQAQSRQGPELPRPIPPTALYLLPRIRSNSLYSERVPSHVAVLSSATLLNLQGLHSHCSRPPLARTGIYETNSMAISASSLQRTEAVLYETDSACHTRKPWVRHAPSAGLVFACIYGGETNSCIQVVCNGTSSCTAKTCKL</sequence>
<evidence type="ECO:0000313" key="2">
    <source>
        <dbReference type="EMBL" id="RDX47501.1"/>
    </source>
</evidence>
<gene>
    <name evidence="2" type="ORF">OH76DRAFT_1405839</name>
</gene>
<feature type="region of interest" description="Disordered" evidence="1">
    <location>
        <begin position="1"/>
        <end position="85"/>
    </location>
</feature>
<dbReference type="EMBL" id="KZ857418">
    <property type="protein sequence ID" value="RDX47501.1"/>
    <property type="molecule type" value="Genomic_DNA"/>
</dbReference>